<reference evidence="7" key="1">
    <citation type="submission" date="2020-05" db="EMBL/GenBank/DDBJ databases">
        <title>Phylogenomic resolution of chytrid fungi.</title>
        <authorList>
            <person name="Stajich J.E."/>
            <person name="Amses K."/>
            <person name="Simmons R."/>
            <person name="Seto K."/>
            <person name="Myers J."/>
            <person name="Bonds A."/>
            <person name="Quandt C.A."/>
            <person name="Barry K."/>
            <person name="Liu P."/>
            <person name="Grigoriev I."/>
            <person name="Longcore J.E."/>
            <person name="James T.Y."/>
        </authorList>
    </citation>
    <scope>NUCLEOTIDE SEQUENCE</scope>
    <source>
        <strain evidence="7">JEL0513</strain>
    </source>
</reference>
<dbReference type="GO" id="GO:0016020">
    <property type="term" value="C:membrane"/>
    <property type="evidence" value="ECO:0007669"/>
    <property type="project" value="UniProtKB-SubCell"/>
</dbReference>
<dbReference type="Proteomes" id="UP001211907">
    <property type="component" value="Unassembled WGS sequence"/>
</dbReference>
<dbReference type="PANTHER" id="PTHR15407:SF28">
    <property type="entry name" value="RIBITOL-5-PHOSPHATE TRANSFERASE FKTN"/>
    <property type="match status" value="1"/>
</dbReference>
<name>A0AAD5SUL4_9FUNG</name>
<dbReference type="Pfam" id="PF04991">
    <property type="entry name" value="LicD"/>
    <property type="match status" value="2"/>
</dbReference>
<accession>A0AAD5SUL4</accession>
<evidence type="ECO:0000256" key="1">
    <source>
        <dbReference type="ARBA" id="ARBA00004167"/>
    </source>
</evidence>
<comment type="caution">
    <text evidence="7">The sequence shown here is derived from an EMBL/GenBank/DDBJ whole genome shotgun (WGS) entry which is preliminary data.</text>
</comment>
<dbReference type="EMBL" id="JADGJH010001738">
    <property type="protein sequence ID" value="KAJ3110364.1"/>
    <property type="molecule type" value="Genomic_DNA"/>
</dbReference>
<feature type="transmembrane region" description="Helical" evidence="5">
    <location>
        <begin position="823"/>
        <end position="844"/>
    </location>
</feature>
<dbReference type="PANTHER" id="PTHR15407">
    <property type="entry name" value="FUKUTIN-RELATED"/>
    <property type="match status" value="1"/>
</dbReference>
<feature type="transmembrane region" description="Helical" evidence="5">
    <location>
        <begin position="417"/>
        <end position="436"/>
    </location>
</feature>
<organism evidence="7 8">
    <name type="scientific">Physocladia obscura</name>
    <dbReference type="NCBI Taxonomy" id="109957"/>
    <lineage>
        <taxon>Eukaryota</taxon>
        <taxon>Fungi</taxon>
        <taxon>Fungi incertae sedis</taxon>
        <taxon>Chytridiomycota</taxon>
        <taxon>Chytridiomycota incertae sedis</taxon>
        <taxon>Chytridiomycetes</taxon>
        <taxon>Chytridiales</taxon>
        <taxon>Chytriomycetaceae</taxon>
        <taxon>Physocladia</taxon>
    </lineage>
</organism>
<keyword evidence="2 5" id="KW-0812">Transmembrane</keyword>
<protein>
    <recommendedName>
        <fullName evidence="6">LicD/FKTN/FKRP nucleotidyltransferase domain-containing protein</fullName>
    </recommendedName>
</protein>
<feature type="domain" description="LicD/FKTN/FKRP nucleotidyltransferase" evidence="6">
    <location>
        <begin position="639"/>
        <end position="738"/>
    </location>
</feature>
<dbReference type="AlphaFoldDB" id="A0AAD5SUL4"/>
<evidence type="ECO:0000256" key="3">
    <source>
        <dbReference type="ARBA" id="ARBA00022989"/>
    </source>
</evidence>
<sequence>MIFLFPRLSRRTSRGLTLLLVASSIVFAAMRILLYERKLRGIQTLTKEYQQSSNRGPHQISRQSISETMKSHVPFAILDLVLASDKVAITKDSAFAERSNWSYLNSSDRTHIFADEKITDNLDKTLIRLHSYDTDKRKAIPPSHFQLKQVPPPSLHNVSMLFEIGTRDHKYFSECGADQKLDIRFVSANECLLGTRKPAELGWRNLWSLALRKIAVKYQHDLKLVHGSLREMLTAWAMFAEEHNITWWIAHGEMLGWFWNAKFLPWDVDLDIQMSTLQMLQLVQYNHTLINKRFLIDVNPAFIVRSRQEQNTIDARIVDTRTGYMMDITALTQIKNALGKVSCKSPHTYSYSELMPLHETLLEGVKVWRPDAVMIILKEEYQESSMTKNSFLMPSSGKLYKWDTIGNRVIGIPRRRLRMLLVCSVCSLLVLAAVLLPSRLSLVLLSNGNHMNRNNSKNETITYQVGYNEKNTVSKSVKKPILRKPSKEQIIHDTPPAYIDFKASNLQSPDDLPKIYGPSNKEDALTLRKQCSERENDFSPAFRRFYYSIKRTSSYDLDTYLSIPSSHFSLYQPSSNFSAEADQKYFEECGRDQKLDKRFTAPENCVRVNNKMPEVKHNQTLVHESLVGILSAWSEYSMKNSIVWWISHGGMIGWYWTGKLLPWDLDLDIQMSTRQLVGLVAYNQTLIDSRYLIDVNPTFMVRTCTPSRTNTIDARVVDTKTGYLMDITALTQTVPSMDTISCKSPHTYHYNQLFPLVETMLDGVKVWRPRAAMAIIAEEYNLFALQRETFRAGNCLYKWNNWKQEWIKRSKNQPKIVTQGEKILLIAFAVFIFAVVIYGAVYMIECDFW</sequence>
<proteinExistence type="predicted"/>
<dbReference type="GO" id="GO:0009100">
    <property type="term" value="P:glycoprotein metabolic process"/>
    <property type="evidence" value="ECO:0007669"/>
    <property type="project" value="UniProtKB-ARBA"/>
</dbReference>
<evidence type="ECO:0000313" key="8">
    <source>
        <dbReference type="Proteomes" id="UP001211907"/>
    </source>
</evidence>
<keyword evidence="3 5" id="KW-1133">Transmembrane helix</keyword>
<evidence type="ECO:0000259" key="6">
    <source>
        <dbReference type="Pfam" id="PF04991"/>
    </source>
</evidence>
<dbReference type="InterPro" id="IPR007074">
    <property type="entry name" value="LicD/FKTN/FKRP_NTP_transf"/>
</dbReference>
<feature type="domain" description="LicD/FKTN/FKRP nucleotidyltransferase" evidence="6">
    <location>
        <begin position="240"/>
        <end position="336"/>
    </location>
</feature>
<keyword evidence="8" id="KW-1185">Reference proteome</keyword>
<comment type="subcellular location">
    <subcellularLocation>
        <location evidence="1">Membrane</location>
        <topology evidence="1">Single-pass membrane protein</topology>
    </subcellularLocation>
</comment>
<evidence type="ECO:0000256" key="5">
    <source>
        <dbReference type="SAM" id="Phobius"/>
    </source>
</evidence>
<evidence type="ECO:0000313" key="7">
    <source>
        <dbReference type="EMBL" id="KAJ3110364.1"/>
    </source>
</evidence>
<evidence type="ECO:0000256" key="2">
    <source>
        <dbReference type="ARBA" id="ARBA00022692"/>
    </source>
</evidence>
<keyword evidence="4 5" id="KW-0472">Membrane</keyword>
<gene>
    <name evidence="7" type="ORF">HK100_003060</name>
</gene>
<evidence type="ECO:0000256" key="4">
    <source>
        <dbReference type="ARBA" id="ARBA00023136"/>
    </source>
</evidence>
<dbReference type="InterPro" id="IPR009644">
    <property type="entry name" value="FKTN/MNN4/W02B3.4-1"/>
</dbReference>